<evidence type="ECO:0000256" key="7">
    <source>
        <dbReference type="ARBA" id="ARBA00022723"/>
    </source>
</evidence>
<dbReference type="InterPro" id="IPR049557">
    <property type="entry name" value="Transketolase_CS"/>
</dbReference>
<dbReference type="InterPro" id="IPR033247">
    <property type="entry name" value="Transketolase_fam"/>
</dbReference>
<keyword evidence="9 16" id="KW-0460">Magnesium</keyword>
<dbReference type="Pfam" id="PF22613">
    <property type="entry name" value="Transketolase_C_1"/>
    <property type="match status" value="1"/>
</dbReference>
<evidence type="ECO:0000256" key="13">
    <source>
        <dbReference type="PIRSR" id="PIRSR605478-1"/>
    </source>
</evidence>
<dbReference type="SUPFAM" id="SSF52922">
    <property type="entry name" value="TK C-terminal domain-like"/>
    <property type="match status" value="1"/>
</dbReference>
<evidence type="ECO:0000256" key="14">
    <source>
        <dbReference type="PIRSR" id="PIRSR605478-2"/>
    </source>
</evidence>
<reference evidence="20" key="1">
    <citation type="submission" date="2020-10" db="EMBL/GenBank/DDBJ databases">
        <authorList>
            <person name="Gilroy R."/>
        </authorList>
    </citation>
    <scope>NUCLEOTIDE SEQUENCE</scope>
    <source>
        <strain evidence="20">ChiW3-316</strain>
    </source>
</reference>
<feature type="binding site" evidence="14">
    <location>
        <position position="456"/>
    </location>
    <ligand>
        <name>substrate</name>
    </ligand>
</feature>
<feature type="binding site" evidence="15">
    <location>
        <position position="158"/>
    </location>
    <ligand>
        <name>thiamine diphosphate</name>
        <dbReference type="ChEBI" id="CHEBI:58937"/>
    </ligand>
</feature>
<feature type="binding site" evidence="16">
    <location>
        <position position="189"/>
    </location>
    <ligand>
        <name>Mg(2+)</name>
        <dbReference type="ChEBI" id="CHEBI:18420"/>
    </ligand>
</feature>
<comment type="cofactor">
    <cofactor evidence="16">
        <name>Mg(2+)</name>
        <dbReference type="ChEBI" id="CHEBI:18420"/>
    </cofactor>
    <text evidence="16">Binds 1 Mg(2+) ion per subunit. Can also utilize other divalent metal cations, such as Ca(2+), Mn(2+) and Co(2+).</text>
</comment>
<dbReference type="EC" id="2.2.1.1" evidence="5 12"/>
<feature type="binding site" evidence="14">
    <location>
        <position position="352"/>
    </location>
    <ligand>
        <name>substrate</name>
    </ligand>
</feature>
<dbReference type="FunFam" id="3.40.50.920:FF:000003">
    <property type="entry name" value="Transketolase"/>
    <property type="match status" value="1"/>
</dbReference>
<comment type="caution">
    <text evidence="20">The sequence shown here is derived from an EMBL/GenBank/DDBJ whole genome shotgun (WGS) entry which is preliminary data.</text>
</comment>
<feature type="binding site" evidence="14">
    <location>
        <position position="261"/>
    </location>
    <ligand>
        <name>substrate</name>
    </ligand>
</feature>
<feature type="binding site" evidence="15">
    <location>
        <position position="261"/>
    </location>
    <ligand>
        <name>thiamine diphosphate</name>
        <dbReference type="ChEBI" id="CHEBI:58937"/>
    </ligand>
</feature>
<evidence type="ECO:0000256" key="1">
    <source>
        <dbReference type="ARBA" id="ARBA00001913"/>
    </source>
</evidence>
<evidence type="ECO:0000256" key="9">
    <source>
        <dbReference type="ARBA" id="ARBA00022842"/>
    </source>
</evidence>
<gene>
    <name evidence="20" type="primary">tkt</name>
    <name evidence="20" type="ORF">IAD20_04900</name>
</gene>
<evidence type="ECO:0000256" key="5">
    <source>
        <dbReference type="ARBA" id="ARBA00013152"/>
    </source>
</evidence>
<keyword evidence="6 18" id="KW-0808">Transferase</keyword>
<comment type="cofactor">
    <cofactor evidence="1">
        <name>Ca(2+)</name>
        <dbReference type="ChEBI" id="CHEBI:29108"/>
    </cofactor>
</comment>
<evidence type="ECO:0000256" key="12">
    <source>
        <dbReference type="NCBIfam" id="TIGR00232"/>
    </source>
</evidence>
<dbReference type="SUPFAM" id="SSF52518">
    <property type="entry name" value="Thiamin diphosphate-binding fold (THDP-binding)"/>
    <property type="match status" value="2"/>
</dbReference>
<comment type="catalytic activity">
    <reaction evidence="11 18">
        <text>D-sedoheptulose 7-phosphate + D-glyceraldehyde 3-phosphate = aldehydo-D-ribose 5-phosphate + D-xylulose 5-phosphate</text>
        <dbReference type="Rhea" id="RHEA:10508"/>
        <dbReference type="ChEBI" id="CHEBI:57483"/>
        <dbReference type="ChEBI" id="CHEBI:57737"/>
        <dbReference type="ChEBI" id="CHEBI:58273"/>
        <dbReference type="ChEBI" id="CHEBI:59776"/>
        <dbReference type="EC" id="2.2.1.1"/>
    </reaction>
</comment>
<dbReference type="Gene3D" id="3.40.50.920">
    <property type="match status" value="1"/>
</dbReference>
<evidence type="ECO:0000259" key="19">
    <source>
        <dbReference type="SMART" id="SM00861"/>
    </source>
</evidence>
<evidence type="ECO:0000313" key="20">
    <source>
        <dbReference type="EMBL" id="HIU53398.1"/>
    </source>
</evidence>
<feature type="domain" description="Transketolase-like pyrimidine-binding" evidence="19">
    <location>
        <begin position="349"/>
        <end position="520"/>
    </location>
</feature>
<evidence type="ECO:0000256" key="2">
    <source>
        <dbReference type="ARBA" id="ARBA00001941"/>
    </source>
</evidence>
<name>A0A9D1M3W0_9PROT</name>
<feature type="binding site" evidence="15">
    <location>
        <position position="187"/>
    </location>
    <ligand>
        <name>thiamine diphosphate</name>
        <dbReference type="ChEBI" id="CHEBI:58937"/>
    </ligand>
</feature>
<feature type="active site" description="Proton donor" evidence="13">
    <location>
        <position position="406"/>
    </location>
</feature>
<comment type="subunit">
    <text evidence="4 18">Homodimer.</text>
</comment>
<evidence type="ECO:0000256" key="8">
    <source>
        <dbReference type="ARBA" id="ARBA00022837"/>
    </source>
</evidence>
<feature type="binding site" evidence="14">
    <location>
        <position position="30"/>
    </location>
    <ligand>
        <name>substrate</name>
    </ligand>
</feature>
<comment type="cofactor">
    <cofactor evidence="2">
        <name>Co(2+)</name>
        <dbReference type="ChEBI" id="CHEBI:48828"/>
    </cofactor>
</comment>
<proteinExistence type="inferred from homology"/>
<keyword evidence="7 16" id="KW-0479">Metal-binding</keyword>
<dbReference type="PROSITE" id="PS00801">
    <property type="entry name" value="TRANSKETOLASE_1"/>
    <property type="match status" value="1"/>
</dbReference>
<dbReference type="Pfam" id="PF00456">
    <property type="entry name" value="Transketolase_N"/>
    <property type="match status" value="1"/>
</dbReference>
<feature type="binding site" evidence="14">
    <location>
        <position position="379"/>
    </location>
    <ligand>
        <name>substrate</name>
    </ligand>
</feature>
<feature type="binding site" evidence="16">
    <location>
        <position position="187"/>
    </location>
    <ligand>
        <name>Mg(2+)</name>
        <dbReference type="ChEBI" id="CHEBI:18420"/>
    </ligand>
</feature>
<comment type="cofactor">
    <cofactor evidence="18">
        <name>Mg(2+)</name>
        <dbReference type="ChEBI" id="CHEBI:18420"/>
    </cofactor>
    <cofactor evidence="18">
        <name>Ca(2+)</name>
        <dbReference type="ChEBI" id="CHEBI:29108"/>
    </cofactor>
    <cofactor evidence="18">
        <name>Mn(2+)</name>
        <dbReference type="ChEBI" id="CHEBI:29035"/>
    </cofactor>
    <cofactor evidence="18">
        <name>Co(2+)</name>
        <dbReference type="ChEBI" id="CHEBI:48828"/>
    </cofactor>
    <text evidence="18">Binds 1 Mg(2+) ion per subunit. Can also utilize other divalent metal cations, such as Ca(2+), Mn(2+) and Co(2+).</text>
</comment>
<accession>A0A9D1M3W0</accession>
<protein>
    <recommendedName>
        <fullName evidence="5 12">Transketolase</fullName>
        <ecNumber evidence="5 12">2.2.1.1</ecNumber>
    </recommendedName>
</protein>
<evidence type="ECO:0000256" key="6">
    <source>
        <dbReference type="ARBA" id="ARBA00022679"/>
    </source>
</evidence>
<reference evidence="20" key="2">
    <citation type="journal article" date="2021" name="PeerJ">
        <title>Extensive microbial diversity within the chicken gut microbiome revealed by metagenomics and culture.</title>
        <authorList>
            <person name="Gilroy R."/>
            <person name="Ravi A."/>
            <person name="Getino M."/>
            <person name="Pursley I."/>
            <person name="Horton D.L."/>
            <person name="Alikhan N.F."/>
            <person name="Baker D."/>
            <person name="Gharbi K."/>
            <person name="Hall N."/>
            <person name="Watson M."/>
            <person name="Adriaenssens E.M."/>
            <person name="Foster-Nyarko E."/>
            <person name="Jarju S."/>
            <person name="Secka A."/>
            <person name="Antonio M."/>
            <person name="Oren A."/>
            <person name="Chaudhuri R.R."/>
            <person name="La Ragione R."/>
            <person name="Hildebrand F."/>
            <person name="Pallen M.J."/>
        </authorList>
    </citation>
    <scope>NUCLEOTIDE SEQUENCE</scope>
    <source>
        <strain evidence="20">ChiW3-316</strain>
    </source>
</reference>
<dbReference type="InterPro" id="IPR009014">
    <property type="entry name" value="Transketo_C/PFOR_II"/>
</dbReference>
<dbReference type="Proteomes" id="UP000824107">
    <property type="component" value="Unassembled WGS sequence"/>
</dbReference>
<evidence type="ECO:0000256" key="15">
    <source>
        <dbReference type="PIRSR" id="PIRSR605478-3"/>
    </source>
</evidence>
<dbReference type="NCBIfam" id="TIGR00232">
    <property type="entry name" value="tktlase_bact"/>
    <property type="match status" value="1"/>
</dbReference>
<dbReference type="CDD" id="cd07033">
    <property type="entry name" value="TPP_PYR_DXS_TK_like"/>
    <property type="match status" value="1"/>
</dbReference>
<dbReference type="InterPro" id="IPR020826">
    <property type="entry name" value="Transketolase_BS"/>
</dbReference>
<dbReference type="Gene3D" id="3.40.50.970">
    <property type="match status" value="2"/>
</dbReference>
<dbReference type="FunFam" id="3.40.50.970:FF:000003">
    <property type="entry name" value="Transketolase"/>
    <property type="match status" value="1"/>
</dbReference>
<evidence type="ECO:0000256" key="11">
    <source>
        <dbReference type="ARBA" id="ARBA00049473"/>
    </source>
</evidence>
<dbReference type="GO" id="GO:0005829">
    <property type="term" value="C:cytosol"/>
    <property type="evidence" value="ECO:0007669"/>
    <property type="project" value="TreeGrafter"/>
</dbReference>
<feature type="binding site" evidence="14">
    <location>
        <position position="464"/>
    </location>
    <ligand>
        <name>substrate</name>
    </ligand>
</feature>
<comment type="cofactor">
    <cofactor evidence="15">
        <name>thiamine diphosphate</name>
        <dbReference type="ChEBI" id="CHEBI:58937"/>
    </cofactor>
    <text evidence="15">Binds 1 thiamine pyrophosphate per subunit. During the reaction, the substrate forms a covalent intermediate with the cofactor.</text>
</comment>
<feature type="site" description="Important for catalytic activity" evidence="17">
    <location>
        <position position="261"/>
    </location>
</feature>
<feature type="binding site" evidence="15">
    <location>
        <position position="70"/>
    </location>
    <ligand>
        <name>thiamine diphosphate</name>
        <dbReference type="ChEBI" id="CHEBI:58937"/>
    </ligand>
</feature>
<keyword evidence="8 18" id="KW-0106">Calcium</keyword>
<dbReference type="SMART" id="SM00861">
    <property type="entry name" value="Transket_pyr"/>
    <property type="match status" value="1"/>
</dbReference>
<evidence type="ECO:0000256" key="17">
    <source>
        <dbReference type="PIRSR" id="PIRSR605478-5"/>
    </source>
</evidence>
<feature type="site" description="Important for catalytic activity" evidence="17">
    <location>
        <position position="30"/>
    </location>
</feature>
<comment type="similarity">
    <text evidence="3 18">Belongs to the transketolase family.</text>
</comment>
<comment type="function">
    <text evidence="18">Catalyzes the transfer of a two-carbon ketol group from a ketose donor to an aldose acceptor, via a covalent intermediate with the cofactor thiamine pyrophosphate.</text>
</comment>
<dbReference type="AlphaFoldDB" id="A0A9D1M3W0"/>
<dbReference type="InterPro" id="IPR055152">
    <property type="entry name" value="Transketolase-like_C_2"/>
</dbReference>
<evidence type="ECO:0000256" key="4">
    <source>
        <dbReference type="ARBA" id="ARBA00011738"/>
    </source>
</evidence>
<dbReference type="InterPro" id="IPR005474">
    <property type="entry name" value="Transketolase_N"/>
</dbReference>
<organism evidence="20 21">
    <name type="scientific">Candidatus Scatocola faecipullorum</name>
    <dbReference type="NCBI Taxonomy" id="2840917"/>
    <lineage>
        <taxon>Bacteria</taxon>
        <taxon>Pseudomonadati</taxon>
        <taxon>Pseudomonadota</taxon>
        <taxon>Alphaproteobacteria</taxon>
        <taxon>Rhodospirillales</taxon>
        <taxon>Rhodospirillaceae</taxon>
        <taxon>Rhodospirillaceae incertae sedis</taxon>
        <taxon>Candidatus Scatocola</taxon>
    </lineage>
</organism>
<dbReference type="GO" id="GO:0004802">
    <property type="term" value="F:transketolase activity"/>
    <property type="evidence" value="ECO:0007669"/>
    <property type="project" value="UniProtKB-UniRule"/>
</dbReference>
<evidence type="ECO:0000256" key="16">
    <source>
        <dbReference type="PIRSR" id="PIRSR605478-4"/>
    </source>
</evidence>
<feature type="binding site" evidence="14">
    <location>
        <position position="515"/>
    </location>
    <ligand>
        <name>substrate</name>
    </ligand>
</feature>
<dbReference type="Pfam" id="PF02779">
    <property type="entry name" value="Transket_pyr"/>
    <property type="match status" value="1"/>
</dbReference>
<feature type="binding site" evidence="16">
    <location>
        <position position="157"/>
    </location>
    <ligand>
        <name>Mg(2+)</name>
        <dbReference type="ChEBI" id="CHEBI:18420"/>
    </ligand>
</feature>
<dbReference type="PANTHER" id="PTHR43522">
    <property type="entry name" value="TRANSKETOLASE"/>
    <property type="match status" value="1"/>
</dbReference>
<dbReference type="EMBL" id="DVNC01000030">
    <property type="protein sequence ID" value="HIU53398.1"/>
    <property type="molecule type" value="Genomic_DNA"/>
</dbReference>
<dbReference type="CDD" id="cd02012">
    <property type="entry name" value="TPP_TK"/>
    <property type="match status" value="1"/>
</dbReference>
<dbReference type="FunFam" id="3.40.50.970:FF:000004">
    <property type="entry name" value="Transketolase"/>
    <property type="match status" value="1"/>
</dbReference>
<dbReference type="PROSITE" id="PS00802">
    <property type="entry name" value="TRANSKETOLASE_2"/>
    <property type="match status" value="1"/>
</dbReference>
<feature type="binding site" evidence="14">
    <location>
        <position position="468"/>
    </location>
    <ligand>
        <name>substrate</name>
    </ligand>
</feature>
<dbReference type="InterPro" id="IPR029061">
    <property type="entry name" value="THDP-binding"/>
</dbReference>
<dbReference type="GO" id="GO:0046872">
    <property type="term" value="F:metal ion binding"/>
    <property type="evidence" value="ECO:0007669"/>
    <property type="project" value="UniProtKB-KW"/>
</dbReference>
<dbReference type="PANTHER" id="PTHR43522:SF2">
    <property type="entry name" value="TRANSKETOLASE 1-RELATED"/>
    <property type="match status" value="1"/>
</dbReference>
<dbReference type="InterPro" id="IPR005475">
    <property type="entry name" value="Transketolase-like_Pyr-bd"/>
</dbReference>
<evidence type="ECO:0000256" key="10">
    <source>
        <dbReference type="ARBA" id="ARBA00023052"/>
    </source>
</evidence>
<sequence>MRSGEKQLAAMANAIRFLSADAIEKSKSGHPGMPLGMADVAAVLFSKFIKLNPEAPRWFDRDRFVLSAGHGSMLMYSLLYLMGYEDITIDDIMNFRQLGAKTAGHPEYGHLAGIDMTTGPLGQGISSAVGMALAERMINAKFGDDLCSHYTYVINGDGCLMEGISEEAVSLAGHLGLNKLIVLWDNNNITIDGTVDKANSTDQIKRFQAVGWNTIEIDGHDYGEIEKAIAKAQKSDKPTLIACKTKIGFGAPTKCGTSKCHGSPLGEEEIAAMRKALNWNYDPFEVPEDILAAWRSAARRNADVYAKWQEKAHAAGKEFDDFINDRLPADWDKHLKALEEKAIAEQTKVATRKASQLCLEQIVPYVPQIVGGSADLAASNLTFVDGMKSVAKNDYKGNNVMYGIREHAMGAIMNGLALHGGAIPYGGTFFVFSDYMRPAMRLAALMGIRVIYVLTHDSIGVGEDGPTHQPIEHLASYRAMPNIYTMRPCDVVETAECWRIAIESESTPSILALSRQNLPLLRKSAELNLSARGGYIIAGDKDKRQATLIATGSEVSLAVEARNELAEEGIEVAVVSMPCTELFDRQDISYQEEVLGTAPRIAIEAASKFGWERYVGLNGDIIGMDGFGASGPAAELYNYFGITKEEIIDSVKNLLKE</sequence>
<dbReference type="InterPro" id="IPR005478">
    <property type="entry name" value="Transketolase_bac-like"/>
</dbReference>
<feature type="binding site" evidence="15">
    <location>
        <begin position="119"/>
        <end position="121"/>
    </location>
    <ligand>
        <name>thiamine diphosphate</name>
        <dbReference type="ChEBI" id="CHEBI:58937"/>
    </ligand>
</feature>
<evidence type="ECO:0000256" key="3">
    <source>
        <dbReference type="ARBA" id="ARBA00007131"/>
    </source>
</evidence>
<evidence type="ECO:0000256" key="18">
    <source>
        <dbReference type="RuleBase" id="RU004996"/>
    </source>
</evidence>
<feature type="binding site" evidence="15">
    <location>
        <position position="432"/>
    </location>
    <ligand>
        <name>thiamine diphosphate</name>
        <dbReference type="ChEBI" id="CHEBI:58937"/>
    </ligand>
</feature>
<keyword evidence="10 15" id="KW-0786">Thiamine pyrophosphate</keyword>
<evidence type="ECO:0000313" key="21">
    <source>
        <dbReference type="Proteomes" id="UP000824107"/>
    </source>
</evidence>
<dbReference type="GO" id="GO:0009052">
    <property type="term" value="P:pentose-phosphate shunt, non-oxidative branch"/>
    <property type="evidence" value="ECO:0007669"/>
    <property type="project" value="UniProtKB-ARBA"/>
</dbReference>